<keyword evidence="3" id="KW-1185">Reference proteome</keyword>
<evidence type="ECO:0000313" key="2">
    <source>
        <dbReference type="EMBL" id="ROT70527.1"/>
    </source>
</evidence>
<feature type="compositionally biased region" description="Low complexity" evidence="1">
    <location>
        <begin position="151"/>
        <end position="161"/>
    </location>
</feature>
<evidence type="ECO:0000256" key="1">
    <source>
        <dbReference type="SAM" id="MobiDB-lite"/>
    </source>
</evidence>
<sequence length="424" mass="45502">MSTGIYPQHLSTTATPSLSSQFLSSYRSPVFSLALYPTTSSPSSHFRLLFGLYPTTSSPSPERESTTFSGNALTPTTGNSTITRPSAPSYPFPVIRFPSAVHLPMPSSPPPSPTSTFLLSPSSLFSLHRLTLSPFVSSSPPSRPHIHSANFPSHMTSSPHSPHFPPSHFSPPRVPLPRLSPPPLPLISPFSSSSSPSPLHFFHDQPLSPHTHTQPLSSYLVPALNAPLISFLPLPSISPFPPHIPLSSLSLHFPSLSSSPLPFFLIPFTSSLSLPPHTHTIFYVEPPPLSSPPSISLLISPHSPLSLTHSSPLSLIPFSPQFPLTGTSTLTLSPTSLHPHHPSLSPLTHPPLSSPYLLALILSPSSSSHSVHSPHTLTLRSLFPSTIPTSLCSSPSPLSSHLPYFSPLIPFPLSATYASYPLWI</sequence>
<organism evidence="2 3">
    <name type="scientific">Penaeus vannamei</name>
    <name type="common">Whiteleg shrimp</name>
    <name type="synonym">Litopenaeus vannamei</name>
    <dbReference type="NCBI Taxonomy" id="6689"/>
    <lineage>
        <taxon>Eukaryota</taxon>
        <taxon>Metazoa</taxon>
        <taxon>Ecdysozoa</taxon>
        <taxon>Arthropoda</taxon>
        <taxon>Crustacea</taxon>
        <taxon>Multicrustacea</taxon>
        <taxon>Malacostraca</taxon>
        <taxon>Eumalacostraca</taxon>
        <taxon>Eucarida</taxon>
        <taxon>Decapoda</taxon>
        <taxon>Dendrobranchiata</taxon>
        <taxon>Penaeoidea</taxon>
        <taxon>Penaeidae</taxon>
        <taxon>Penaeus</taxon>
    </lineage>
</organism>
<accession>A0A3R7SQ65</accession>
<feature type="region of interest" description="Disordered" evidence="1">
    <location>
        <begin position="137"/>
        <end position="169"/>
    </location>
</feature>
<reference evidence="2 3" key="1">
    <citation type="submission" date="2018-04" db="EMBL/GenBank/DDBJ databases">
        <authorList>
            <person name="Zhang X."/>
            <person name="Yuan J."/>
            <person name="Li F."/>
            <person name="Xiang J."/>
        </authorList>
    </citation>
    <scope>NUCLEOTIDE SEQUENCE [LARGE SCALE GENOMIC DNA]</scope>
    <source>
        <tissue evidence="2">Muscle</tissue>
    </source>
</reference>
<reference evidence="2 3" key="2">
    <citation type="submission" date="2019-01" db="EMBL/GenBank/DDBJ databases">
        <title>The decoding of complex shrimp genome reveals the adaptation for benthos swimmer, frequently molting mechanism and breeding impact on genome.</title>
        <authorList>
            <person name="Sun Y."/>
            <person name="Gao Y."/>
            <person name="Yu Y."/>
        </authorList>
    </citation>
    <scope>NUCLEOTIDE SEQUENCE [LARGE SCALE GENOMIC DNA]</scope>
    <source>
        <tissue evidence="2">Muscle</tissue>
    </source>
</reference>
<feature type="compositionally biased region" description="Polar residues" evidence="1">
    <location>
        <begin position="68"/>
        <end position="85"/>
    </location>
</feature>
<evidence type="ECO:0000313" key="3">
    <source>
        <dbReference type="Proteomes" id="UP000283509"/>
    </source>
</evidence>
<dbReference type="EMBL" id="QCYY01002413">
    <property type="protein sequence ID" value="ROT70527.1"/>
    <property type="molecule type" value="Genomic_DNA"/>
</dbReference>
<feature type="region of interest" description="Disordered" evidence="1">
    <location>
        <begin position="57"/>
        <end position="85"/>
    </location>
</feature>
<gene>
    <name evidence="2" type="ORF">C7M84_011185</name>
</gene>
<comment type="caution">
    <text evidence="2">The sequence shown here is derived from an EMBL/GenBank/DDBJ whole genome shotgun (WGS) entry which is preliminary data.</text>
</comment>
<proteinExistence type="predicted"/>
<name>A0A3R7SQ65_PENVA</name>
<dbReference type="Proteomes" id="UP000283509">
    <property type="component" value="Unassembled WGS sequence"/>
</dbReference>
<dbReference type="AlphaFoldDB" id="A0A3R7SQ65"/>
<protein>
    <submittedName>
        <fullName evidence="2">Uncharacterized protein</fullName>
    </submittedName>
</protein>